<keyword evidence="1" id="KW-1133">Transmembrane helix</keyword>
<name>A0ABZ3DYP0_9GAMM</name>
<sequence>MSKSDIFKSIIWAFYEVSLAIVPVMIWIAILAFSAPNSSMSFEFPAFSFFCVSIWASCIREVPRVFGGESAKDRYERECGLALSLVGLIFSVICLVLAVLKSTDAISYLWGPFSFAVGGLMGFGTLMLFAIMTFKIQRKEFHRVV</sequence>
<feature type="transmembrane region" description="Helical" evidence="1">
    <location>
        <begin position="112"/>
        <end position="134"/>
    </location>
</feature>
<keyword evidence="3" id="KW-1185">Reference proteome</keyword>
<keyword evidence="1" id="KW-0812">Transmembrane</keyword>
<feature type="transmembrane region" description="Helical" evidence="1">
    <location>
        <begin position="40"/>
        <end position="59"/>
    </location>
</feature>
<accession>A0ABZ3DYP0</accession>
<protein>
    <submittedName>
        <fullName evidence="2">Uncharacterized protein</fullName>
    </submittedName>
</protein>
<reference evidence="2 3" key="1">
    <citation type="submission" date="2024-04" db="EMBL/GenBank/DDBJ databases">
        <title>Marinobacter sp. SBY-1.</title>
        <authorList>
            <person name="Pan C."/>
        </authorList>
    </citation>
    <scope>NUCLEOTIDE SEQUENCE [LARGE SCALE GENOMIC DNA]</scope>
    <source>
        <strain evidence="2 3">SBY-1</strain>
    </source>
</reference>
<proteinExistence type="predicted"/>
<evidence type="ECO:0000313" key="2">
    <source>
        <dbReference type="EMBL" id="XAF52474.1"/>
    </source>
</evidence>
<dbReference type="Proteomes" id="UP001445268">
    <property type="component" value="Chromosome"/>
</dbReference>
<evidence type="ECO:0000256" key="1">
    <source>
        <dbReference type="SAM" id="Phobius"/>
    </source>
</evidence>
<dbReference type="EMBL" id="CP152380">
    <property type="protein sequence ID" value="XAF52474.1"/>
    <property type="molecule type" value="Genomic_DNA"/>
</dbReference>
<keyword evidence="1" id="KW-0472">Membrane</keyword>
<organism evidence="2 3">
    <name type="scientific">Marinobacter alkaliphilus</name>
    <dbReference type="NCBI Taxonomy" id="254719"/>
    <lineage>
        <taxon>Bacteria</taxon>
        <taxon>Pseudomonadati</taxon>
        <taxon>Pseudomonadota</taxon>
        <taxon>Gammaproteobacteria</taxon>
        <taxon>Pseudomonadales</taxon>
        <taxon>Marinobacteraceae</taxon>
        <taxon>Marinobacter</taxon>
    </lineage>
</organism>
<gene>
    <name evidence="2" type="ORF">AAGT77_11120</name>
</gene>
<dbReference type="RefSeq" id="WP_342630609.1">
    <property type="nucleotide sequence ID" value="NZ_CP152380.1"/>
</dbReference>
<feature type="transmembrane region" description="Helical" evidence="1">
    <location>
        <begin position="12"/>
        <end position="34"/>
    </location>
</feature>
<evidence type="ECO:0000313" key="3">
    <source>
        <dbReference type="Proteomes" id="UP001445268"/>
    </source>
</evidence>
<feature type="transmembrane region" description="Helical" evidence="1">
    <location>
        <begin position="80"/>
        <end position="100"/>
    </location>
</feature>